<sequence length="395" mass="45422">MAENTEKFFKFIWKVDNFSYIWNEKDDFLRSPNFSLDVFEGSDWCLKLYPRGRSWYENCVSVYLERLTSSEGPLEIKICFKIVLLSRNGETEFGWGKSEQLFRRGSEHGFDSMVSRERLLGTKNSNLLPDDILTLQCCILPQHNELQISTEVIAKTHTEIECFVRQWKEIDYTADNLISFRKGYSRSVSLRLIVSKDSDNQAYVLSCQFHNAIDLKAFHGKISTLDSNNSVVECLVNQFFDIESAKEGAQCYLFFTLITLAELLKHKSRFLPNGKLNLYCELTLSYGLQHSQIERIAHDASFMCAPVEETASTSQIDVPAKRFLYCIDNIPSLLKNDFQNLLQEGTLSDFTIKVGDKNFQVHKAVLCARSPTFKAMLTRNMKENEENLVDISDLG</sequence>
<gene>
    <name evidence="3" type="ORF">AVEN_88906_1</name>
</gene>
<evidence type="ECO:0000313" key="4">
    <source>
        <dbReference type="Proteomes" id="UP000499080"/>
    </source>
</evidence>
<evidence type="ECO:0000259" key="2">
    <source>
        <dbReference type="PROSITE" id="PS50144"/>
    </source>
</evidence>
<dbReference type="CDD" id="cd00121">
    <property type="entry name" value="MATH"/>
    <property type="match status" value="1"/>
</dbReference>
<dbReference type="GO" id="GO:0016567">
    <property type="term" value="P:protein ubiquitination"/>
    <property type="evidence" value="ECO:0007669"/>
    <property type="project" value="InterPro"/>
</dbReference>
<dbReference type="Pfam" id="PF00651">
    <property type="entry name" value="BTB"/>
    <property type="match status" value="1"/>
</dbReference>
<dbReference type="InterPro" id="IPR002083">
    <property type="entry name" value="MATH/TRAF_dom"/>
</dbReference>
<dbReference type="InterPro" id="IPR000210">
    <property type="entry name" value="BTB/POZ_dom"/>
</dbReference>
<dbReference type="InterPro" id="IPR008974">
    <property type="entry name" value="TRAF-like"/>
</dbReference>
<dbReference type="AlphaFoldDB" id="A0A4Y2STJ8"/>
<dbReference type="PANTHER" id="PTHR26379:SF187">
    <property type="entry name" value="OS07G0655300 PROTEIN"/>
    <property type="match status" value="1"/>
</dbReference>
<dbReference type="OrthoDB" id="8381484at2759"/>
<accession>A0A4Y2STJ8</accession>
<dbReference type="Pfam" id="PF22486">
    <property type="entry name" value="MATH_2"/>
    <property type="match status" value="1"/>
</dbReference>
<dbReference type="PROSITE" id="PS50097">
    <property type="entry name" value="BTB"/>
    <property type="match status" value="1"/>
</dbReference>
<dbReference type="Gene3D" id="3.30.710.10">
    <property type="entry name" value="Potassium Channel Kv1.1, Chain A"/>
    <property type="match status" value="1"/>
</dbReference>
<dbReference type="EMBL" id="BGPR01023639">
    <property type="protein sequence ID" value="GBN90973.1"/>
    <property type="molecule type" value="Genomic_DNA"/>
</dbReference>
<dbReference type="Proteomes" id="UP000499080">
    <property type="component" value="Unassembled WGS sequence"/>
</dbReference>
<keyword evidence="4" id="KW-1185">Reference proteome</keyword>
<evidence type="ECO:0000259" key="1">
    <source>
        <dbReference type="PROSITE" id="PS50097"/>
    </source>
</evidence>
<dbReference type="SUPFAM" id="SSF54695">
    <property type="entry name" value="POZ domain"/>
    <property type="match status" value="1"/>
</dbReference>
<dbReference type="PROSITE" id="PS50144">
    <property type="entry name" value="MATH"/>
    <property type="match status" value="1"/>
</dbReference>
<dbReference type="Gene3D" id="2.60.210.10">
    <property type="entry name" value="Apoptosis, Tumor Necrosis Factor Receptor Associated Protein 2, Chain A"/>
    <property type="match status" value="1"/>
</dbReference>
<name>A0A4Y2STJ8_ARAVE</name>
<dbReference type="SUPFAM" id="SSF49599">
    <property type="entry name" value="TRAF domain-like"/>
    <property type="match status" value="1"/>
</dbReference>
<dbReference type="PANTHER" id="PTHR26379">
    <property type="entry name" value="BTB/POZ AND MATH DOMAIN-CONTAINING PROTEIN 1"/>
    <property type="match status" value="1"/>
</dbReference>
<dbReference type="InterPro" id="IPR045005">
    <property type="entry name" value="BPM1-6"/>
</dbReference>
<feature type="domain" description="MATH" evidence="2">
    <location>
        <begin position="8"/>
        <end position="139"/>
    </location>
</feature>
<feature type="domain" description="BTB" evidence="1">
    <location>
        <begin position="348"/>
        <end position="395"/>
    </location>
</feature>
<dbReference type="CDD" id="cd18186">
    <property type="entry name" value="BTB_POZ_ZBTB_KLHL-like"/>
    <property type="match status" value="1"/>
</dbReference>
<protein>
    <recommendedName>
        <fullName evidence="5">Speckle-type POZ protein</fullName>
    </recommendedName>
</protein>
<reference evidence="3 4" key="1">
    <citation type="journal article" date="2019" name="Sci. Rep.">
        <title>Orb-weaving spider Araneus ventricosus genome elucidates the spidroin gene catalogue.</title>
        <authorList>
            <person name="Kono N."/>
            <person name="Nakamura H."/>
            <person name="Ohtoshi R."/>
            <person name="Moran D.A.P."/>
            <person name="Shinohara A."/>
            <person name="Yoshida Y."/>
            <person name="Fujiwara M."/>
            <person name="Mori M."/>
            <person name="Tomita M."/>
            <person name="Arakawa K."/>
        </authorList>
    </citation>
    <scope>NUCLEOTIDE SEQUENCE [LARGE SCALE GENOMIC DNA]</scope>
</reference>
<comment type="caution">
    <text evidence="3">The sequence shown here is derived from an EMBL/GenBank/DDBJ whole genome shotgun (WGS) entry which is preliminary data.</text>
</comment>
<evidence type="ECO:0000313" key="3">
    <source>
        <dbReference type="EMBL" id="GBN90973.1"/>
    </source>
</evidence>
<evidence type="ECO:0008006" key="5">
    <source>
        <dbReference type="Google" id="ProtNLM"/>
    </source>
</evidence>
<dbReference type="InterPro" id="IPR011333">
    <property type="entry name" value="SKP1/BTB/POZ_sf"/>
</dbReference>
<organism evidence="3 4">
    <name type="scientific">Araneus ventricosus</name>
    <name type="common">Orbweaver spider</name>
    <name type="synonym">Epeira ventricosa</name>
    <dbReference type="NCBI Taxonomy" id="182803"/>
    <lineage>
        <taxon>Eukaryota</taxon>
        <taxon>Metazoa</taxon>
        <taxon>Ecdysozoa</taxon>
        <taxon>Arthropoda</taxon>
        <taxon>Chelicerata</taxon>
        <taxon>Arachnida</taxon>
        <taxon>Araneae</taxon>
        <taxon>Araneomorphae</taxon>
        <taxon>Entelegynae</taxon>
        <taxon>Araneoidea</taxon>
        <taxon>Araneidae</taxon>
        <taxon>Araneus</taxon>
    </lineage>
</organism>
<proteinExistence type="predicted"/>